<dbReference type="PRINTS" id="PR00040">
    <property type="entry name" value="HTHMERR"/>
</dbReference>
<accession>W8TA22</accession>
<dbReference type="PANTHER" id="PTHR30204:SF82">
    <property type="entry name" value="TRANSCRIPTIONAL REGULATOR, MERR FAMILY"/>
    <property type="match status" value="1"/>
</dbReference>
<sequence length="104" mass="12127">MIYTVGEIAKQFDVAASTLRYYDKEGLLPFVERSSSGMRMFKDEDLSWLKTIECLKKTGMPIKEIKHFIDCCMDGDSKIDERLSIIESQRDAVIKQMQEMQDMF</sequence>
<keyword evidence="1" id="KW-0238">DNA-binding</keyword>
<dbReference type="PANTHER" id="PTHR30204">
    <property type="entry name" value="REDOX-CYCLING DRUG-SENSING TRANSCRIPTIONAL ACTIVATOR SOXR"/>
    <property type="match status" value="1"/>
</dbReference>
<organism evidence="3 4">
    <name type="scientific">Peptoclostridium acidaminophilum DSM 3953</name>
    <dbReference type="NCBI Taxonomy" id="1286171"/>
    <lineage>
        <taxon>Bacteria</taxon>
        <taxon>Bacillati</taxon>
        <taxon>Bacillota</taxon>
        <taxon>Clostridia</taxon>
        <taxon>Peptostreptococcales</taxon>
        <taxon>Peptoclostridiaceae</taxon>
        <taxon>Peptoclostridium</taxon>
    </lineage>
</organism>
<dbReference type="Proteomes" id="UP000019591">
    <property type="component" value="Plasmid EAL2_808p"/>
</dbReference>
<dbReference type="CDD" id="cd01109">
    <property type="entry name" value="HTH_YyaN"/>
    <property type="match status" value="1"/>
</dbReference>
<evidence type="ECO:0000259" key="2">
    <source>
        <dbReference type="PROSITE" id="PS50937"/>
    </source>
</evidence>
<dbReference type="HOGENOM" id="CLU_060077_8_3_9"/>
<evidence type="ECO:0000313" key="4">
    <source>
        <dbReference type="Proteomes" id="UP000019591"/>
    </source>
</evidence>
<dbReference type="EMBL" id="CP007453">
    <property type="protein sequence ID" value="AHM57740.1"/>
    <property type="molecule type" value="Genomic_DNA"/>
</dbReference>
<dbReference type="eggNOG" id="COG0789">
    <property type="taxonomic scope" value="Bacteria"/>
</dbReference>
<geneLocation type="plasmid" evidence="3 4">
    <name>EAL2_808p</name>
</geneLocation>
<evidence type="ECO:0000256" key="1">
    <source>
        <dbReference type="ARBA" id="ARBA00023125"/>
    </source>
</evidence>
<dbReference type="RefSeq" id="WP_322787255.1">
    <property type="nucleotide sequence ID" value="NZ_CP007453.1"/>
</dbReference>
<evidence type="ECO:0000313" key="3">
    <source>
        <dbReference type="EMBL" id="AHM57740.1"/>
    </source>
</evidence>
<dbReference type="GO" id="GO:0003700">
    <property type="term" value="F:DNA-binding transcription factor activity"/>
    <property type="evidence" value="ECO:0007669"/>
    <property type="project" value="InterPro"/>
</dbReference>
<dbReference type="InterPro" id="IPR047057">
    <property type="entry name" value="MerR_fam"/>
</dbReference>
<dbReference type="GO" id="GO:0003677">
    <property type="term" value="F:DNA binding"/>
    <property type="evidence" value="ECO:0007669"/>
    <property type="project" value="UniProtKB-KW"/>
</dbReference>
<dbReference type="SUPFAM" id="SSF46955">
    <property type="entry name" value="Putative DNA-binding domain"/>
    <property type="match status" value="1"/>
</dbReference>
<dbReference type="PATRIC" id="fig|1286171.3.peg.2412"/>
<protein>
    <submittedName>
        <fullName evidence="3">Putative HTH-type transcriptional regulator</fullName>
    </submittedName>
</protein>
<name>W8TA22_PEPAC</name>
<dbReference type="SMART" id="SM00422">
    <property type="entry name" value="HTH_MERR"/>
    <property type="match status" value="1"/>
</dbReference>
<dbReference type="AlphaFoldDB" id="W8TA22"/>
<dbReference type="KEGG" id="eac:EAL2_808p02350"/>
<dbReference type="Gene3D" id="1.10.1660.10">
    <property type="match status" value="1"/>
</dbReference>
<keyword evidence="4" id="KW-1185">Reference proteome</keyword>
<feature type="domain" description="HTH merR-type" evidence="2">
    <location>
        <begin position="1"/>
        <end position="71"/>
    </location>
</feature>
<dbReference type="InterPro" id="IPR000551">
    <property type="entry name" value="MerR-type_HTH_dom"/>
</dbReference>
<gene>
    <name evidence="3" type="ORF">EAL2_808p02350</name>
</gene>
<proteinExistence type="predicted"/>
<keyword evidence="3" id="KW-0614">Plasmid</keyword>
<dbReference type="Pfam" id="PF13411">
    <property type="entry name" value="MerR_1"/>
    <property type="match status" value="1"/>
</dbReference>
<dbReference type="PROSITE" id="PS50937">
    <property type="entry name" value="HTH_MERR_2"/>
    <property type="match status" value="1"/>
</dbReference>
<dbReference type="InterPro" id="IPR009061">
    <property type="entry name" value="DNA-bd_dom_put_sf"/>
</dbReference>
<reference evidence="3 4" key="1">
    <citation type="journal article" date="2014" name="Genome Announc.">
        <title>Complete Genome Sequence of Amino Acid-Utilizing Eubacterium acidaminophilum al-2 (DSM 3953).</title>
        <authorList>
            <person name="Poehlein A."/>
            <person name="Andreesen J.R."/>
            <person name="Daniel R."/>
        </authorList>
    </citation>
    <scope>NUCLEOTIDE SEQUENCE [LARGE SCALE GENOMIC DNA]</scope>
    <source>
        <strain evidence="3 4">DSM 3953</strain>
        <plasmid evidence="4">Plasmid EAL2_808p</plasmid>
    </source>
</reference>